<evidence type="ECO:0000313" key="1">
    <source>
        <dbReference type="EMBL" id="KAG5603477.1"/>
    </source>
</evidence>
<accession>A0A9J5YUG1</accession>
<reference evidence="1 2" key="1">
    <citation type="submission" date="2020-09" db="EMBL/GenBank/DDBJ databases">
        <title>De no assembly of potato wild relative species, Solanum commersonii.</title>
        <authorList>
            <person name="Cho K."/>
        </authorList>
    </citation>
    <scope>NUCLEOTIDE SEQUENCE [LARGE SCALE GENOMIC DNA]</scope>
    <source>
        <strain evidence="1">LZ3.2</strain>
        <tissue evidence="1">Leaf</tissue>
    </source>
</reference>
<dbReference type="AlphaFoldDB" id="A0A9J5YUG1"/>
<sequence>MIFFAWDVIAGNRLSKIRMQDCICRATEVHPVALLLNQIFRGEYMFPYPEENAVLCWKNMVRLLLLLNITPAFRTVLQEVCIK</sequence>
<proteinExistence type="predicted"/>
<comment type="caution">
    <text evidence="1">The sequence shown here is derived from an EMBL/GenBank/DDBJ whole genome shotgun (WGS) entry which is preliminary data.</text>
</comment>
<organism evidence="1 2">
    <name type="scientific">Solanum commersonii</name>
    <name type="common">Commerson's wild potato</name>
    <name type="synonym">Commerson's nightshade</name>
    <dbReference type="NCBI Taxonomy" id="4109"/>
    <lineage>
        <taxon>Eukaryota</taxon>
        <taxon>Viridiplantae</taxon>
        <taxon>Streptophyta</taxon>
        <taxon>Embryophyta</taxon>
        <taxon>Tracheophyta</taxon>
        <taxon>Spermatophyta</taxon>
        <taxon>Magnoliopsida</taxon>
        <taxon>eudicotyledons</taxon>
        <taxon>Gunneridae</taxon>
        <taxon>Pentapetalae</taxon>
        <taxon>asterids</taxon>
        <taxon>lamiids</taxon>
        <taxon>Solanales</taxon>
        <taxon>Solanaceae</taxon>
        <taxon>Solanoideae</taxon>
        <taxon>Solaneae</taxon>
        <taxon>Solanum</taxon>
    </lineage>
</organism>
<evidence type="ECO:0000313" key="2">
    <source>
        <dbReference type="Proteomes" id="UP000824120"/>
    </source>
</evidence>
<protein>
    <submittedName>
        <fullName evidence="1">Uncharacterized protein</fullName>
    </submittedName>
</protein>
<dbReference type="EMBL" id="JACXVP010000005">
    <property type="protein sequence ID" value="KAG5603477.1"/>
    <property type="molecule type" value="Genomic_DNA"/>
</dbReference>
<gene>
    <name evidence="1" type="ORF">H5410_024969</name>
</gene>
<dbReference type="Proteomes" id="UP000824120">
    <property type="component" value="Chromosome 5"/>
</dbReference>
<name>A0A9J5YUG1_SOLCO</name>
<keyword evidence="2" id="KW-1185">Reference proteome</keyword>